<keyword evidence="2" id="KW-0547">Nucleotide-binding</keyword>
<evidence type="ECO:0000259" key="4">
    <source>
        <dbReference type="Pfam" id="PF01580"/>
    </source>
</evidence>
<dbReference type="InterPro" id="IPR002543">
    <property type="entry name" value="FtsK_dom"/>
</dbReference>
<dbReference type="InterPro" id="IPR019476">
    <property type="entry name" value="T4SS_TraD_DNA-bd"/>
</dbReference>
<accession>A0A060D005</accession>
<dbReference type="SUPFAM" id="SSF52540">
    <property type="entry name" value="P-loop containing nucleoside triphosphate hydrolases"/>
    <property type="match status" value="1"/>
</dbReference>
<evidence type="ECO:0000256" key="3">
    <source>
        <dbReference type="ARBA" id="ARBA00022840"/>
    </source>
</evidence>
<sequence>MFLGLEGFKKFVFNFLSSCIPRQYSLVQENNINGKFDEKFVLTHKGNLVGAISLSGITYSNFDKEEVATQFLYRTQALNELIDGVTLRIVAKRRDIKTQTIYNKDGVSKYAKKIVNAYEKNKEFYITTYYLIIETKSVNIKGLLEKWKAKMTTDKYVNNDDEKPLKDNLKNSEAQKQEAYKIKKNAVENKELQDKATLLAEILNKMSSILTDLEPKFLSSDDLLNLYAEYCNGHYCDFKYKQGRLSDGNIQSHLYFKKDHFIHDYNGIETFKRFIAVKAYDVDNITSLALSNLLCEKFNLDILLTIEAMDKERALFFIRERKKRSKDISYQNIEYLEQMVSTDRAQIQKVSLSIMVFANSKKELDKKSIIVYNTLKKEGFSAVLESINMRPIFFSFFPERNFLNSRLRPQTSQNIASLIMFEKYQEGFKENSWGDCPISVFKNQNGSAHFFNFQAKQGRDRNDNVVGHTMIIGSTGSGKSTFISFLIANLLTKYDMSVVALDRMNGLEIMTDFFEGQYNTANTDGGFYINPFSLKDTEENRQFLANWIKFMLNIDSNNQQDNKASQSIDKVIRDTYNYMGEQKNQINLLEIAKNLGSSEQDFNEILKSQGEKVYFKKFQDCLDFSKSPLSVINMDVFANDKKLMGLIAMYLFHKLFFEAKEHNKPFFLFIDETKDYIMHPVMFTYIANTLAQARKINGTLCMAFQKISQVKELGIDKAKSLIGNLSQVIIYPTKDTDELIECGVPLSDSEINFLHNTDMRARQVLVKNIVTNASAFIEIDLKKDLQELLYILDSNVGNRKILNNLKKINQETYKEEYLKTKMKKESENVQYV</sequence>
<proteinExistence type="inferred from homology"/>
<dbReference type="InterPro" id="IPR018145">
    <property type="entry name" value="CagE_TrbE_VirB_cntrl_dom"/>
</dbReference>
<dbReference type="AlphaFoldDB" id="A0A060D005"/>
<dbReference type="Pfam" id="PF10412">
    <property type="entry name" value="TrwB_AAD_bind"/>
    <property type="match status" value="1"/>
</dbReference>
<dbReference type="Pfam" id="PF03135">
    <property type="entry name" value="CagE_TrbE_VirB"/>
    <property type="match status" value="1"/>
</dbReference>
<evidence type="ECO:0000256" key="2">
    <source>
        <dbReference type="ARBA" id="ARBA00022741"/>
    </source>
</evidence>
<dbReference type="PANTHER" id="PTHR30121">
    <property type="entry name" value="UNCHARACTERIZED PROTEIN YJGR-RELATED"/>
    <property type="match status" value="1"/>
</dbReference>
<reference evidence="7" key="1">
    <citation type="journal article" date="2014" name="BMC Genomics">
        <title>A comprehensive analysis of Helicobacter pylori plasticity zones reveals that they are integrating conjugative elements with intermediate integration specificity.</title>
        <authorList>
            <person name="Fischer W."/>
            <person name="Breithaupt U."/>
            <person name="Kern B."/>
            <person name="Smith S.I."/>
            <person name="Spicher C."/>
            <person name="Haas R."/>
        </authorList>
    </citation>
    <scope>NUCLEOTIDE SEQUENCE</scope>
    <source>
        <strain evidence="7">P1</strain>
    </source>
</reference>
<dbReference type="Pfam" id="PF01580">
    <property type="entry name" value="FtsK_SpoIIIE"/>
    <property type="match status" value="1"/>
</dbReference>
<dbReference type="GO" id="GO:0005524">
    <property type="term" value="F:ATP binding"/>
    <property type="evidence" value="ECO:0007669"/>
    <property type="project" value="UniProtKB-KW"/>
</dbReference>
<dbReference type="PANTHER" id="PTHR30121:SF12">
    <property type="entry name" value="TYPE IV SECRETION SYSTEM PROTEIN CAGE"/>
    <property type="match status" value="1"/>
</dbReference>
<comment type="similarity">
    <text evidence="1">Belongs to the TrbE/VirB4 family.</text>
</comment>
<organism evidence="7">
    <name type="scientific">Helicobacter pylori</name>
    <name type="common">Campylobacter pylori</name>
    <dbReference type="NCBI Taxonomy" id="210"/>
    <lineage>
        <taxon>Bacteria</taxon>
        <taxon>Pseudomonadati</taxon>
        <taxon>Campylobacterota</taxon>
        <taxon>Epsilonproteobacteria</taxon>
        <taxon>Campylobacterales</taxon>
        <taxon>Helicobacteraceae</taxon>
        <taxon>Helicobacter</taxon>
    </lineage>
</organism>
<dbReference type="InterPro" id="IPR051162">
    <property type="entry name" value="T4SS_component"/>
</dbReference>
<keyword evidence="3" id="KW-0067">ATP-binding</keyword>
<evidence type="ECO:0000259" key="6">
    <source>
        <dbReference type="Pfam" id="PF10412"/>
    </source>
</evidence>
<evidence type="ECO:0000313" key="7">
    <source>
        <dbReference type="EMBL" id="AIA98779.1"/>
    </source>
</evidence>
<dbReference type="GO" id="GO:0003677">
    <property type="term" value="F:DNA binding"/>
    <property type="evidence" value="ECO:0007669"/>
    <property type="project" value="InterPro"/>
</dbReference>
<name>A0A060D005_HELPX</name>
<dbReference type="EMBL" id="KF861856">
    <property type="protein sequence ID" value="AIA98779.1"/>
    <property type="molecule type" value="Genomic_DNA"/>
</dbReference>
<feature type="domain" description="FtsK" evidence="4">
    <location>
        <begin position="429"/>
        <end position="500"/>
    </location>
</feature>
<evidence type="ECO:0000256" key="1">
    <source>
        <dbReference type="ARBA" id="ARBA00006512"/>
    </source>
</evidence>
<dbReference type="Gene3D" id="3.40.50.300">
    <property type="entry name" value="P-loop containing nucleotide triphosphate hydrolases"/>
    <property type="match status" value="2"/>
</dbReference>
<protein>
    <submittedName>
        <fullName evidence="7">VirB4 type IV secretion protein</fullName>
    </submittedName>
</protein>
<gene>
    <name evidence="7" type="primary">virB4</name>
    <name evidence="7" type="ORF">P1_ICEHptfs4b_27</name>
</gene>
<dbReference type="InterPro" id="IPR027417">
    <property type="entry name" value="P-loop_NTPase"/>
</dbReference>
<feature type="domain" description="Type IV secretion system coupling protein TraD DNA-binding" evidence="6">
    <location>
        <begin position="656"/>
        <end position="755"/>
    </location>
</feature>
<evidence type="ECO:0000259" key="5">
    <source>
        <dbReference type="Pfam" id="PF03135"/>
    </source>
</evidence>
<feature type="domain" description="CagE TrbE VirB component of type IV transporter system central" evidence="5">
    <location>
        <begin position="210"/>
        <end position="406"/>
    </location>
</feature>